<dbReference type="PANTHER" id="PTHR32196">
    <property type="entry name" value="ABC TRANSPORTER PERMEASE PROTEIN YPHD-RELATED-RELATED"/>
    <property type="match status" value="1"/>
</dbReference>
<feature type="transmembrane region" description="Helical" evidence="11">
    <location>
        <begin position="231"/>
        <end position="253"/>
    </location>
</feature>
<evidence type="ECO:0000256" key="9">
    <source>
        <dbReference type="ARBA" id="ARBA00025439"/>
    </source>
</evidence>
<keyword evidence="4" id="KW-1003">Cell membrane</keyword>
<gene>
    <name evidence="12" type="ORF">B4O97_10260</name>
</gene>
<dbReference type="InterPro" id="IPR001851">
    <property type="entry name" value="ABC_transp_permease"/>
</dbReference>
<evidence type="ECO:0000256" key="3">
    <source>
        <dbReference type="ARBA" id="ARBA00022448"/>
    </source>
</evidence>
<evidence type="ECO:0000256" key="1">
    <source>
        <dbReference type="ARBA" id="ARBA00004651"/>
    </source>
</evidence>
<evidence type="ECO:0000256" key="4">
    <source>
        <dbReference type="ARBA" id="ARBA00022475"/>
    </source>
</evidence>
<reference evidence="12 13" key="1">
    <citation type="submission" date="2017-03" db="EMBL/GenBank/DDBJ databases">
        <title>Draft Genome sequence of Marispirochaeta sp. strain JC444.</title>
        <authorList>
            <person name="Shivani Y."/>
            <person name="Subhash Y."/>
            <person name="Sasikala C."/>
            <person name="Ramana C."/>
        </authorList>
    </citation>
    <scope>NUCLEOTIDE SEQUENCE [LARGE SCALE GENOMIC DNA]</scope>
    <source>
        <strain evidence="12 13">JC444</strain>
    </source>
</reference>
<evidence type="ECO:0000256" key="10">
    <source>
        <dbReference type="ARBA" id="ARBA00039381"/>
    </source>
</evidence>
<dbReference type="CDD" id="cd06579">
    <property type="entry name" value="TM_PBP1_transp_AraH_like"/>
    <property type="match status" value="1"/>
</dbReference>
<keyword evidence="8 11" id="KW-0472">Membrane</keyword>
<keyword evidence="6 11" id="KW-0812">Transmembrane</keyword>
<keyword evidence="7 11" id="KW-1133">Transmembrane helix</keyword>
<feature type="transmembrane region" description="Helical" evidence="11">
    <location>
        <begin position="285"/>
        <end position="305"/>
    </location>
</feature>
<dbReference type="AlphaFoldDB" id="A0A1Y1RXQ8"/>
<keyword evidence="5" id="KW-0997">Cell inner membrane</keyword>
<dbReference type="PANTHER" id="PTHR32196:SF71">
    <property type="entry name" value="AUTOINDUCER 2 IMPORT SYSTEM PERMEASE PROTEIN LSRD"/>
    <property type="match status" value="1"/>
</dbReference>
<evidence type="ECO:0000256" key="2">
    <source>
        <dbReference type="ARBA" id="ARBA00011262"/>
    </source>
</evidence>
<evidence type="ECO:0000256" key="8">
    <source>
        <dbReference type="ARBA" id="ARBA00023136"/>
    </source>
</evidence>
<dbReference type="STRING" id="1963862.B4O97_10260"/>
<name>A0A1Y1RXQ8_9SPIO</name>
<feature type="transmembrane region" description="Helical" evidence="11">
    <location>
        <begin position="112"/>
        <end position="134"/>
    </location>
</feature>
<protein>
    <recommendedName>
        <fullName evidence="10">Autoinducer 2 import system permease protein LsrD</fullName>
    </recommendedName>
</protein>
<dbReference type="OrthoDB" id="9784538at2"/>
<proteinExistence type="predicted"/>
<evidence type="ECO:0000313" key="13">
    <source>
        <dbReference type="Proteomes" id="UP000192343"/>
    </source>
</evidence>
<accession>A0A1Y1RXQ8</accession>
<organism evidence="12 13">
    <name type="scientific">Marispirochaeta aestuarii</name>
    <dbReference type="NCBI Taxonomy" id="1963862"/>
    <lineage>
        <taxon>Bacteria</taxon>
        <taxon>Pseudomonadati</taxon>
        <taxon>Spirochaetota</taxon>
        <taxon>Spirochaetia</taxon>
        <taxon>Spirochaetales</taxon>
        <taxon>Spirochaetaceae</taxon>
        <taxon>Marispirochaeta</taxon>
    </lineage>
</organism>
<keyword evidence="13" id="KW-1185">Reference proteome</keyword>
<feature type="transmembrane region" description="Helical" evidence="11">
    <location>
        <begin position="311"/>
        <end position="330"/>
    </location>
</feature>
<evidence type="ECO:0000256" key="7">
    <source>
        <dbReference type="ARBA" id="ARBA00022989"/>
    </source>
</evidence>
<feature type="transmembrane region" description="Helical" evidence="11">
    <location>
        <begin position="259"/>
        <end position="278"/>
    </location>
</feature>
<evidence type="ECO:0000256" key="5">
    <source>
        <dbReference type="ARBA" id="ARBA00022519"/>
    </source>
</evidence>
<evidence type="ECO:0000256" key="6">
    <source>
        <dbReference type="ARBA" id="ARBA00022692"/>
    </source>
</evidence>
<dbReference type="Pfam" id="PF02653">
    <property type="entry name" value="BPD_transp_2"/>
    <property type="match status" value="1"/>
</dbReference>
<evidence type="ECO:0000256" key="11">
    <source>
        <dbReference type="SAM" id="Phobius"/>
    </source>
</evidence>
<sequence length="341" mass="37008">MNPRNSGQAASRLNDTRPLKEKLIIFFTKWEVLLCVIFLFQGVLFSSLTPYFLDSFNLMNANFTFMEKAVVALPMILVIMSGDIDISVASIIALSSFALGAASEAGASVPQLILTGILVGVLAGAFNGFFVSYVGMPAIAVTLATQSLFRGIPQAFLGDQAYTSYPESFGYFGQGFVGDTIIPFELVLFLFLALIMWFVLHQSSYGRKVYALGNSKSAARFSGVNVQRIRFINFVLNGLFCGIAAVMLTSRIGSTRPNIAFGWDMEVITLVVLGGVSISGGKGNIFGVIVSIFLLGYLKFGMGLLNISGKIMIITTGLLLVVAVLLPMLLEQFRARRKLNY</sequence>
<dbReference type="EMBL" id="MWQY01000010">
    <property type="protein sequence ID" value="ORC35109.1"/>
    <property type="molecule type" value="Genomic_DNA"/>
</dbReference>
<comment type="function">
    <text evidence="9">Part of the ABC transporter complex LsrABCD involved in autoinducer 2 (AI-2) import. Probably responsible for the translocation of the substrate across the membrane.</text>
</comment>
<comment type="subcellular location">
    <subcellularLocation>
        <location evidence="1">Cell membrane</location>
        <topology evidence="1">Multi-pass membrane protein</topology>
    </subcellularLocation>
</comment>
<comment type="caution">
    <text evidence="12">The sequence shown here is derived from an EMBL/GenBank/DDBJ whole genome shotgun (WGS) entry which is preliminary data.</text>
</comment>
<dbReference type="Proteomes" id="UP000192343">
    <property type="component" value="Unassembled WGS sequence"/>
</dbReference>
<evidence type="ECO:0000313" key="12">
    <source>
        <dbReference type="EMBL" id="ORC35109.1"/>
    </source>
</evidence>
<feature type="transmembrane region" description="Helical" evidence="11">
    <location>
        <begin position="73"/>
        <end position="100"/>
    </location>
</feature>
<comment type="subunit">
    <text evidence="2">The complex is composed of two ATP-binding proteins (LsrA), two transmembrane proteins (LsrC and LsrD) and a solute-binding protein (LsrB).</text>
</comment>
<feature type="transmembrane region" description="Helical" evidence="11">
    <location>
        <begin position="32"/>
        <end position="53"/>
    </location>
</feature>
<keyword evidence="3" id="KW-0813">Transport</keyword>
<dbReference type="RefSeq" id="WP_083050584.1">
    <property type="nucleotide sequence ID" value="NZ_CAXXQO010000003.1"/>
</dbReference>
<dbReference type="GO" id="GO:0022857">
    <property type="term" value="F:transmembrane transporter activity"/>
    <property type="evidence" value="ECO:0007669"/>
    <property type="project" value="InterPro"/>
</dbReference>
<feature type="transmembrane region" description="Helical" evidence="11">
    <location>
        <begin position="181"/>
        <end position="200"/>
    </location>
</feature>
<dbReference type="GO" id="GO:0005886">
    <property type="term" value="C:plasma membrane"/>
    <property type="evidence" value="ECO:0007669"/>
    <property type="project" value="UniProtKB-SubCell"/>
</dbReference>